<dbReference type="VEuPathDB" id="FungiDB:RhiirFUN_012450"/>
<evidence type="ECO:0000256" key="1">
    <source>
        <dbReference type="SAM" id="MobiDB-lite"/>
    </source>
</evidence>
<evidence type="ECO:0000313" key="3">
    <source>
        <dbReference type="EMBL" id="PKY58671.1"/>
    </source>
</evidence>
<dbReference type="VEuPathDB" id="FungiDB:RhiirA1_401377"/>
<keyword evidence="4" id="KW-1185">Reference proteome</keyword>
<dbReference type="VEuPathDB" id="FungiDB:FUN_009393"/>
<evidence type="ECO:0000313" key="4">
    <source>
        <dbReference type="Proteomes" id="UP000234323"/>
    </source>
</evidence>
<feature type="non-terminal residue" evidence="3">
    <location>
        <position position="749"/>
    </location>
</feature>
<protein>
    <recommendedName>
        <fullName evidence="2">NrS-1 polymerase-like helicase domain-containing protein</fullName>
    </recommendedName>
</protein>
<dbReference type="VEuPathDB" id="FungiDB:RhiirA1_504017"/>
<comment type="caution">
    <text evidence="3">The sequence shown here is derived from an EMBL/GenBank/DDBJ whole genome shotgun (WGS) entry which is preliminary data.</text>
</comment>
<dbReference type="SUPFAM" id="SSF52540">
    <property type="entry name" value="P-loop containing nucleoside triphosphate hydrolases"/>
    <property type="match status" value="1"/>
</dbReference>
<feature type="compositionally biased region" description="Basic and acidic residues" evidence="1">
    <location>
        <begin position="672"/>
        <end position="685"/>
    </location>
</feature>
<feature type="region of interest" description="Disordered" evidence="1">
    <location>
        <begin position="507"/>
        <end position="685"/>
    </location>
</feature>
<proteinExistence type="predicted"/>
<feature type="compositionally biased region" description="Acidic residues" evidence="1">
    <location>
        <begin position="593"/>
        <end position="623"/>
    </location>
</feature>
<dbReference type="Pfam" id="PF19263">
    <property type="entry name" value="DUF5906"/>
    <property type="match status" value="1"/>
</dbReference>
<dbReference type="InterPro" id="IPR045455">
    <property type="entry name" value="NrS-1_pol-like_helicase"/>
</dbReference>
<reference evidence="3 4" key="1">
    <citation type="submission" date="2015-10" db="EMBL/GenBank/DDBJ databases">
        <title>Genome analyses suggest a sexual origin of heterokaryosis in a supposedly ancient asexual fungus.</title>
        <authorList>
            <person name="Ropars J."/>
            <person name="Sedzielewska K."/>
            <person name="Noel J."/>
            <person name="Charron P."/>
            <person name="Farinelli L."/>
            <person name="Marton T."/>
            <person name="Kruger M."/>
            <person name="Pelin A."/>
            <person name="Brachmann A."/>
            <person name="Corradi N."/>
        </authorList>
    </citation>
    <scope>NUCLEOTIDE SEQUENCE [LARGE SCALE GENOMIC DNA]</scope>
    <source>
        <strain evidence="3 4">A4</strain>
    </source>
</reference>
<name>A0A2I1HII5_9GLOM</name>
<evidence type="ECO:0000259" key="2">
    <source>
        <dbReference type="Pfam" id="PF19263"/>
    </source>
</evidence>
<dbReference type="AlphaFoldDB" id="A0A2I1HII5"/>
<organism evidence="3 4">
    <name type="scientific">Rhizophagus irregularis</name>
    <dbReference type="NCBI Taxonomy" id="588596"/>
    <lineage>
        <taxon>Eukaryota</taxon>
        <taxon>Fungi</taxon>
        <taxon>Fungi incertae sedis</taxon>
        <taxon>Mucoromycota</taxon>
        <taxon>Glomeromycotina</taxon>
        <taxon>Glomeromycetes</taxon>
        <taxon>Glomerales</taxon>
        <taxon>Glomeraceae</taxon>
        <taxon>Rhizophagus</taxon>
    </lineage>
</organism>
<sequence>MTTQASIQAQVISKFGEQKKAFSIDELKRFIVAAKSMSDLNQAKRYLCSYFIPCSNPHGVFMWRSEIKNLEHIPDKNINKLIRPITKVFYTQSEQGPSQKVEFNINKWFMIEYSTVCVATCDPQKSRIFKLGGQLYLNIFPGFLHILRPISTFESVTHQAVKFIFSHIQDIWCSGDWNLTEYIIKWLAGVSAGRKMYSILYLKSGQGWGKSIITDFIQRSVLGTQLVYKTSDPQTILGSFNGQLQGKVLLLLEEMPTEKSQWNNLYRSLKDKVTGDIMEIHEKYKTPTHYKNFISTIVLTNENALRVENDDRRTVFLDVSPSRKGDLEYFKKLGDVMKYPGASEAFYAYLRAIADVYPDFNGNPPPMTASKQDHIISTLPPLFQFIKDTYLIVKNHIIDLPVQEFYRIYTSYCETHCISPLSKINASRILSNELGINSRKIRVGKATPRVYSISREDLYKKFLGKNWIHEIDEIDIEGIDIETPKKPASDPKALEKFLENIYSIPANNPQDVQEKHVEEKPAPVEEKPTEEKPAPVIEKQSIPKKTPPPVLPKPDCLKVKPAPVIKEDSVPEEPPAPVEEQDEPIDSFSDCYLSDEEPDQEDESPAEEPAPEADDYDVLDDLLSDPTPEQQPESPAESFVSVVKSDPELTPEEQLIPAFKEQPIPEPDTEPEVNRDPEPKEGTQAHWAWHERRRWDCKSWVKNSKDQIFGNLYNTGKDLWAKYQEESDKYDWDMLAFEVEECPTTHVED</sequence>
<accession>A0A2I1HII5</accession>
<dbReference type="InterPro" id="IPR027417">
    <property type="entry name" value="P-loop_NTPase"/>
</dbReference>
<dbReference type="EMBL" id="LLXI01003122">
    <property type="protein sequence ID" value="PKY58671.1"/>
    <property type="molecule type" value="Genomic_DNA"/>
</dbReference>
<gene>
    <name evidence="3" type="ORF">RhiirA4_480784</name>
</gene>
<dbReference type="Proteomes" id="UP000234323">
    <property type="component" value="Unassembled WGS sequence"/>
</dbReference>
<dbReference type="Gene3D" id="3.40.50.300">
    <property type="entry name" value="P-loop containing nucleotide triphosphate hydrolases"/>
    <property type="match status" value="1"/>
</dbReference>
<feature type="compositionally biased region" description="Basic and acidic residues" evidence="1">
    <location>
        <begin position="512"/>
        <end position="533"/>
    </location>
</feature>
<feature type="domain" description="NrS-1 polymerase-like helicase" evidence="2">
    <location>
        <begin position="202"/>
        <end position="313"/>
    </location>
</feature>